<dbReference type="EMBL" id="PYWW01000026">
    <property type="protein sequence ID" value="PTC29634.1"/>
    <property type="molecule type" value="Genomic_DNA"/>
</dbReference>
<evidence type="ECO:0000313" key="3">
    <source>
        <dbReference type="EMBL" id="PTC29634.1"/>
    </source>
</evidence>
<feature type="transmembrane region" description="Helical" evidence="1">
    <location>
        <begin position="6"/>
        <end position="24"/>
    </location>
</feature>
<keyword evidence="1" id="KW-0472">Membrane</keyword>
<reference evidence="3 5" key="2">
    <citation type="submission" date="2018-03" db="EMBL/GenBank/DDBJ databases">
        <title>Diversity of bacteria associated with corn roots inoculated with woodland soils in Canada, and Description of Pseudomonas aylmerense sp. nov.</title>
        <authorList>
            <person name="Tambong J.T."/>
            <person name="Xu R."/>
            <person name="Tchagang C."/>
        </authorList>
    </citation>
    <scope>NUCLEOTIDE SEQUENCE [LARGE SCALE GENOMIC DNA]</scope>
    <source>
        <strain evidence="3 5">S1E44</strain>
    </source>
</reference>
<name>A0A2T4G1T5_9PSED</name>
<sequence>MQIETYIIVAGLLVGWIATAFFLIKASKKAFVRGFDRGVNLAREQHAASPACTIDDHELMTRITTSLGLAVETWQAFPGTEIMVARVNKQRRQLTAFAAKMWLAAYPAPLSAEDAA</sequence>
<keyword evidence="4" id="KW-1185">Reference proteome</keyword>
<dbReference type="AlphaFoldDB" id="A0A2T4G1T5"/>
<keyword evidence="1" id="KW-0812">Transmembrane</keyword>
<dbReference type="OrthoDB" id="6973923at2"/>
<evidence type="ECO:0000313" key="2">
    <source>
        <dbReference type="EMBL" id="OCW20887.1"/>
    </source>
</evidence>
<evidence type="ECO:0000313" key="4">
    <source>
        <dbReference type="Proteomes" id="UP000095081"/>
    </source>
</evidence>
<comment type="caution">
    <text evidence="3">The sequence shown here is derived from an EMBL/GenBank/DDBJ whole genome shotgun (WGS) entry which is preliminary data.</text>
</comment>
<keyword evidence="1" id="KW-1133">Transmembrane helix</keyword>
<dbReference type="GeneID" id="47556813"/>
<gene>
    <name evidence="2" type="ORF">BBG20_24930</name>
    <name evidence="3" type="ORF">C9382_12015</name>
</gene>
<evidence type="ECO:0000313" key="5">
    <source>
        <dbReference type="Proteomes" id="UP000240571"/>
    </source>
</evidence>
<accession>A0A2T4G1T5</accession>
<evidence type="ECO:0000256" key="1">
    <source>
        <dbReference type="SAM" id="Phobius"/>
    </source>
</evidence>
<dbReference type="Proteomes" id="UP000095081">
    <property type="component" value="Unassembled WGS sequence"/>
</dbReference>
<dbReference type="Proteomes" id="UP000240571">
    <property type="component" value="Unassembled WGS sequence"/>
</dbReference>
<dbReference type="EMBL" id="MAUE01000041">
    <property type="protein sequence ID" value="OCW20887.1"/>
    <property type="molecule type" value="Genomic_DNA"/>
</dbReference>
<proteinExistence type="predicted"/>
<reference evidence="2 4" key="1">
    <citation type="submission" date="2016-06" db="EMBL/GenBank/DDBJ databases">
        <title>Draft genome sequence of Pseudomonas sp. S1E40, a novel strain antagonistic activity to fungal plant pathogen.</title>
        <authorList>
            <person name="Tambong J.T."/>
            <person name="Tchagang C."/>
            <person name="Xu R."/>
        </authorList>
    </citation>
    <scope>NUCLEOTIDE SEQUENCE [LARGE SCALE GENOMIC DNA]</scope>
    <source>
        <strain evidence="2 4">S1E40</strain>
    </source>
</reference>
<organism evidence="3 5">
    <name type="scientific">Pseudomonas aylmerensis</name>
    <dbReference type="NCBI Taxonomy" id="1869229"/>
    <lineage>
        <taxon>Bacteria</taxon>
        <taxon>Pseudomonadati</taxon>
        <taxon>Pseudomonadota</taxon>
        <taxon>Gammaproteobacteria</taxon>
        <taxon>Pseudomonadales</taxon>
        <taxon>Pseudomonadaceae</taxon>
        <taxon>Pseudomonas</taxon>
    </lineage>
</organism>
<protein>
    <submittedName>
        <fullName evidence="3">Uncharacterized protein</fullName>
    </submittedName>
</protein>
<dbReference type="RefSeq" id="WP_065908170.1">
    <property type="nucleotide sequence ID" value="NZ_MAUE01000041.1"/>
</dbReference>